<dbReference type="RefSeq" id="WP_344544603.1">
    <property type="nucleotide sequence ID" value="NZ_BAAATD010000006.1"/>
</dbReference>
<evidence type="ECO:0000313" key="2">
    <source>
        <dbReference type="Proteomes" id="UP001501509"/>
    </source>
</evidence>
<organism evidence="1 2">
    <name type="scientific">Actinomadura fulvescens</name>
    <dbReference type="NCBI Taxonomy" id="46160"/>
    <lineage>
        <taxon>Bacteria</taxon>
        <taxon>Bacillati</taxon>
        <taxon>Actinomycetota</taxon>
        <taxon>Actinomycetes</taxon>
        <taxon>Streptosporangiales</taxon>
        <taxon>Thermomonosporaceae</taxon>
        <taxon>Actinomadura</taxon>
    </lineage>
</organism>
<dbReference type="Pfam" id="PF02945">
    <property type="entry name" value="Endonuclease_7"/>
    <property type="match status" value="1"/>
</dbReference>
<evidence type="ECO:0008006" key="3">
    <source>
        <dbReference type="Google" id="ProtNLM"/>
    </source>
</evidence>
<dbReference type="InterPro" id="IPR004211">
    <property type="entry name" value="Endonuclease_7"/>
</dbReference>
<reference evidence="1 2" key="1">
    <citation type="journal article" date="2019" name="Int. J. Syst. Evol. Microbiol.">
        <title>The Global Catalogue of Microorganisms (GCM) 10K type strain sequencing project: providing services to taxonomists for standard genome sequencing and annotation.</title>
        <authorList>
            <consortium name="The Broad Institute Genomics Platform"/>
            <consortium name="The Broad Institute Genome Sequencing Center for Infectious Disease"/>
            <person name="Wu L."/>
            <person name="Ma J."/>
        </authorList>
    </citation>
    <scope>NUCLEOTIDE SEQUENCE [LARGE SCALE GENOMIC DNA]</scope>
    <source>
        <strain evidence="1 2">JCM 6833</strain>
    </source>
</reference>
<dbReference type="SUPFAM" id="SSF54060">
    <property type="entry name" value="His-Me finger endonucleases"/>
    <property type="match status" value="1"/>
</dbReference>
<dbReference type="Proteomes" id="UP001501509">
    <property type="component" value="Unassembled WGS sequence"/>
</dbReference>
<comment type="caution">
    <text evidence="1">The sequence shown here is derived from an EMBL/GenBank/DDBJ whole genome shotgun (WGS) entry which is preliminary data.</text>
</comment>
<dbReference type="InterPro" id="IPR038563">
    <property type="entry name" value="Endonuclease_7_sf"/>
</dbReference>
<name>A0ABN3PZE3_9ACTN</name>
<accession>A0ABN3PZE3</accession>
<sequence>MNPYARLCDSCGHEKPLGQYRGKAKTCKACTAAQGRRKRAVPANQRAARDRRYRALYGISLAEYERMARRQRWRCAICDRKAYPAGSRLVVDHNHATGEARGLLCQPCNSALGLMGEKAERLVSAAKYLMDRGNYRDLHT</sequence>
<gene>
    <name evidence="1" type="ORF">GCM10010411_50120</name>
</gene>
<protein>
    <recommendedName>
        <fullName evidence="3">Recombination endonuclease VII</fullName>
    </recommendedName>
</protein>
<proteinExistence type="predicted"/>
<dbReference type="EMBL" id="BAAATD010000006">
    <property type="protein sequence ID" value="GAA2609772.1"/>
    <property type="molecule type" value="Genomic_DNA"/>
</dbReference>
<dbReference type="InterPro" id="IPR044925">
    <property type="entry name" value="His-Me_finger_sf"/>
</dbReference>
<keyword evidence="2" id="KW-1185">Reference proteome</keyword>
<dbReference type="Gene3D" id="3.40.1800.10">
    <property type="entry name" value="His-Me finger endonucleases"/>
    <property type="match status" value="1"/>
</dbReference>
<evidence type="ECO:0000313" key="1">
    <source>
        <dbReference type="EMBL" id="GAA2609772.1"/>
    </source>
</evidence>